<dbReference type="Gene3D" id="1.20.1600.10">
    <property type="entry name" value="Outer membrane efflux proteins (OEP)"/>
    <property type="match status" value="1"/>
</dbReference>
<dbReference type="GO" id="GO:0015562">
    <property type="term" value="F:efflux transmembrane transporter activity"/>
    <property type="evidence" value="ECO:0007669"/>
    <property type="project" value="InterPro"/>
</dbReference>
<evidence type="ECO:0000256" key="1">
    <source>
        <dbReference type="ARBA" id="ARBA00007613"/>
    </source>
</evidence>
<dbReference type="EMBL" id="JACXWD010000019">
    <property type="protein sequence ID" value="MBD3867941.1"/>
    <property type="molecule type" value="Genomic_DNA"/>
</dbReference>
<sequence>MKAIISALALIIITTGCTVSPPLTRDGLLVTAPDRYNLPSPGPEAGPEWWTAFESPGMNQAIEAALEHNRDLVAAAARVEQAAAAARIAGANLKPSVSAGLSGSRRKQNFIGFPIPGADGDILSSTSTNLGVSLDISWEVDLWGRMKAGARAAVSELKAAEADLAGARLSIAGQTAKAWLALAEAVQQVDLAKQTVASFRESESIVRHRYENGLAPSLDLRLQKTNLANAEAFLANRRIGLELSARQLEVLMGRYPGGETEDGASLPEPPQTIPGGLPADLVSRRPDLVAAEFRLNAAGYRFDSARRSLYPRLVLTGSGGSSSQEFKDLLDGDFSVWSLAAGLTQPLFQGGRLRAGVDQARSASDEILARYAGAVLGAYLEVETALASEQHLAARQAALAEASRQSTAARLLAEDRYRSGLTPFITVLESQRQSVQSESDLITARQQLLNNRIDLVLALGGGYRQEIEP</sequence>
<proteinExistence type="inferred from homology"/>
<comment type="similarity">
    <text evidence="1 2">Belongs to the outer membrane factor (OMF) (TC 1.B.17) family.</text>
</comment>
<dbReference type="SUPFAM" id="SSF56954">
    <property type="entry name" value="Outer membrane efflux proteins (OEP)"/>
    <property type="match status" value="1"/>
</dbReference>
<dbReference type="Pfam" id="PF02321">
    <property type="entry name" value="OEP"/>
    <property type="match status" value="2"/>
</dbReference>
<keyword evidence="2" id="KW-1134">Transmembrane beta strand</keyword>
<keyword evidence="2" id="KW-0564">Palmitate</keyword>
<keyword evidence="2" id="KW-0472">Membrane</keyword>
<comment type="caution">
    <text evidence="3">The sequence shown here is derived from an EMBL/GenBank/DDBJ whole genome shotgun (WGS) entry which is preliminary data.</text>
</comment>
<dbReference type="InterPro" id="IPR003423">
    <property type="entry name" value="OMP_efflux"/>
</dbReference>
<dbReference type="InterPro" id="IPR010131">
    <property type="entry name" value="MdtP/NodT-like"/>
</dbReference>
<dbReference type="AlphaFoldDB" id="A0A8J6XWU0"/>
<evidence type="ECO:0000313" key="3">
    <source>
        <dbReference type="EMBL" id="MBD3867941.1"/>
    </source>
</evidence>
<dbReference type="PANTHER" id="PTHR30203:SF33">
    <property type="entry name" value="BLR4455 PROTEIN"/>
    <property type="match status" value="1"/>
</dbReference>
<gene>
    <name evidence="3" type="ORF">IFK94_07445</name>
</gene>
<name>A0A8J6XWU0_9BACT</name>
<dbReference type="GO" id="GO:0005886">
    <property type="term" value="C:plasma membrane"/>
    <property type="evidence" value="ECO:0007669"/>
    <property type="project" value="UniProtKB-SubCell"/>
</dbReference>
<dbReference type="Proteomes" id="UP000648239">
    <property type="component" value="Unassembled WGS sequence"/>
</dbReference>
<keyword evidence="2" id="KW-0812">Transmembrane</keyword>
<keyword evidence="2" id="KW-0449">Lipoprotein</keyword>
<organism evidence="3 4">
    <name type="scientific">Candidatus Polarisedimenticola svalbardensis</name>
    <dbReference type="NCBI Taxonomy" id="2886004"/>
    <lineage>
        <taxon>Bacteria</taxon>
        <taxon>Pseudomonadati</taxon>
        <taxon>Acidobacteriota</taxon>
        <taxon>Candidatus Polarisedimenticolia</taxon>
        <taxon>Candidatus Polarisedimenticolales</taxon>
        <taxon>Candidatus Polarisedimenticolaceae</taxon>
        <taxon>Candidatus Polarisedimenticola</taxon>
    </lineage>
</organism>
<dbReference type="NCBIfam" id="TIGR01845">
    <property type="entry name" value="outer_NodT"/>
    <property type="match status" value="1"/>
</dbReference>
<evidence type="ECO:0000313" key="4">
    <source>
        <dbReference type="Proteomes" id="UP000648239"/>
    </source>
</evidence>
<dbReference type="PROSITE" id="PS51257">
    <property type="entry name" value="PROKAR_LIPOPROTEIN"/>
    <property type="match status" value="1"/>
</dbReference>
<evidence type="ECO:0000256" key="2">
    <source>
        <dbReference type="RuleBase" id="RU362097"/>
    </source>
</evidence>
<dbReference type="Gene3D" id="2.20.200.10">
    <property type="entry name" value="Outer membrane efflux proteins (OEP)"/>
    <property type="match status" value="1"/>
</dbReference>
<protein>
    <submittedName>
        <fullName evidence="3">Efflux transporter outer membrane subunit</fullName>
    </submittedName>
</protein>
<dbReference type="PANTHER" id="PTHR30203">
    <property type="entry name" value="OUTER MEMBRANE CATION EFFLUX PROTEIN"/>
    <property type="match status" value="1"/>
</dbReference>
<accession>A0A8J6XWU0</accession>
<comment type="subcellular location">
    <subcellularLocation>
        <location evidence="2">Cell membrane</location>
        <topology evidence="2">Lipid-anchor</topology>
    </subcellularLocation>
</comment>
<reference evidence="3 4" key="1">
    <citation type="submission" date="2020-08" db="EMBL/GenBank/DDBJ databases">
        <title>Acidobacteriota in marine sediments use diverse sulfur dissimilation pathways.</title>
        <authorList>
            <person name="Wasmund K."/>
        </authorList>
    </citation>
    <scope>NUCLEOTIDE SEQUENCE [LARGE SCALE GENOMIC DNA]</scope>
    <source>
        <strain evidence="3">MAG AM4</strain>
    </source>
</reference>